<evidence type="ECO:0000313" key="3">
    <source>
        <dbReference type="Proteomes" id="UP001320245"/>
    </source>
</evidence>
<name>A0AAN9UFN6_9PEZI</name>
<feature type="compositionally biased region" description="Basic and acidic residues" evidence="1">
    <location>
        <begin position="432"/>
        <end position="441"/>
    </location>
</feature>
<proteinExistence type="predicted"/>
<sequence length="513" mass="57275">MQRKKSPNERIGKNPHCHCQILFIPDVDGNLNVPEDKIAVAAKGSFTFQVCKFCEGRDHGSKPARKAVGDGKGPNADPTEVIHHDVIVIAVGGICRESELRDKRTGAFVPRADAGVYLGERNPLNGGAIVNPRGYGTPATIELAYLVGVKEALLRGKIVASDSSFKLEQVAESGAGPSSGERRRGRLWDVGLDPVRLGLLLGVSLSGPEQVRYMDECKKRADEDMAMGGIPAEACCLAMLPYKNVHLSRIIIKSDSDYINKIVLPNMHKWSQNGWKTSRGRQIKYRREVEELRDWIRALMHVGVLVVFWPVKRSENKQAIERAIRGSNMVPERKAIKPVIQWTQLEGEEEGLDLGMGFPPEGMKTYHDCEREKDPDGGQEDDPKGKGKQKDDPEAYGRSTKCRIYHKCEDDRKCQAKRINRRIQALRRRQAKHGDLSHEDAQNEAQPADPVDESLLDSRSMRCSCSRAQCLMDWYREIHSGSLSPRPSLGTAARQGPAEWLAILDSLDFPYKP</sequence>
<dbReference type="EMBL" id="JAJSPL020000007">
    <property type="protein sequence ID" value="KAK7745887.1"/>
    <property type="molecule type" value="Genomic_DNA"/>
</dbReference>
<feature type="region of interest" description="Disordered" evidence="1">
    <location>
        <begin position="351"/>
        <end position="397"/>
    </location>
</feature>
<comment type="caution">
    <text evidence="2">The sequence shown here is derived from an EMBL/GenBank/DDBJ whole genome shotgun (WGS) entry which is preliminary data.</text>
</comment>
<organism evidence="2 3">
    <name type="scientific">Cytospora paraplurivora</name>
    <dbReference type="NCBI Taxonomy" id="2898453"/>
    <lineage>
        <taxon>Eukaryota</taxon>
        <taxon>Fungi</taxon>
        <taxon>Dikarya</taxon>
        <taxon>Ascomycota</taxon>
        <taxon>Pezizomycotina</taxon>
        <taxon>Sordariomycetes</taxon>
        <taxon>Sordariomycetidae</taxon>
        <taxon>Diaporthales</taxon>
        <taxon>Cytosporaceae</taxon>
        <taxon>Cytospora</taxon>
    </lineage>
</organism>
<protein>
    <recommendedName>
        <fullName evidence="4">RNase H type-1 domain-containing protein</fullName>
    </recommendedName>
</protein>
<evidence type="ECO:0008006" key="4">
    <source>
        <dbReference type="Google" id="ProtNLM"/>
    </source>
</evidence>
<gene>
    <name evidence="2" type="ORF">SLS53_002606</name>
</gene>
<feature type="region of interest" description="Disordered" evidence="1">
    <location>
        <begin position="426"/>
        <end position="450"/>
    </location>
</feature>
<evidence type="ECO:0000256" key="1">
    <source>
        <dbReference type="SAM" id="MobiDB-lite"/>
    </source>
</evidence>
<keyword evidence="3" id="KW-1185">Reference proteome</keyword>
<evidence type="ECO:0000313" key="2">
    <source>
        <dbReference type="EMBL" id="KAK7745887.1"/>
    </source>
</evidence>
<reference evidence="2 3" key="1">
    <citation type="journal article" date="2023" name="PLoS ONE">
        <title>Cytospora paraplurivora sp. nov. isolated from orchards with fruit tree decline syndrome in Ontario, Canada.</title>
        <authorList>
            <person name="Ilyukhin E."/>
            <person name="Nguyen H.D.T."/>
            <person name="Castle A.J."/>
            <person name="Ellouze W."/>
        </authorList>
    </citation>
    <scope>NUCLEOTIDE SEQUENCE [LARGE SCALE GENOMIC DNA]</scope>
    <source>
        <strain evidence="2 3">FDS-564</strain>
    </source>
</reference>
<dbReference type="GO" id="GO:0003676">
    <property type="term" value="F:nucleic acid binding"/>
    <property type="evidence" value="ECO:0007669"/>
    <property type="project" value="InterPro"/>
</dbReference>
<dbReference type="InterPro" id="IPR036397">
    <property type="entry name" value="RNaseH_sf"/>
</dbReference>
<dbReference type="AlphaFoldDB" id="A0AAN9UFN6"/>
<feature type="compositionally biased region" description="Basic and acidic residues" evidence="1">
    <location>
        <begin position="364"/>
        <end position="395"/>
    </location>
</feature>
<accession>A0AAN9UFN6</accession>
<dbReference type="SUPFAM" id="SSF53098">
    <property type="entry name" value="Ribonuclease H-like"/>
    <property type="match status" value="1"/>
</dbReference>
<dbReference type="InterPro" id="IPR012337">
    <property type="entry name" value="RNaseH-like_sf"/>
</dbReference>
<dbReference type="Proteomes" id="UP001320245">
    <property type="component" value="Unassembled WGS sequence"/>
</dbReference>
<dbReference type="Gene3D" id="3.30.420.10">
    <property type="entry name" value="Ribonuclease H-like superfamily/Ribonuclease H"/>
    <property type="match status" value="1"/>
</dbReference>